<dbReference type="SUPFAM" id="SSF55681">
    <property type="entry name" value="Class II aaRS and biotin synthetases"/>
    <property type="match status" value="1"/>
</dbReference>
<evidence type="ECO:0000256" key="5">
    <source>
        <dbReference type="ARBA" id="ARBA00047846"/>
    </source>
</evidence>
<sequence>MYQHHELIYRLADGRFHSGQELGRLLEVTRSSVWKKLQQIKQRYNLEIDAVSGRGYRLREPLDLLNHQTILSLLRTEGIAPLPALELHPSIDSTNSWMMKQGANGAETGAVCVAEQQVAGKGRHGRTWVSPFGRNIYLSMLWRFEEPPMQLAGLSLASAIAVLRLLHQLKCDQAGLKWPNDVLWQGKKLAGLLLEVAGEAGGPSQVVIGIGLNTWLGSHGEDIDQPWIDLNSIPNIEPSTRNQLVAKLVRHLRDVIGEYQVAGLESFIEEWHRHDLLLGQQVVIRSHNREHAGEHLGIDDNGAIRLHCDGKERSFHAGEVSLRRLADELS</sequence>
<dbReference type="PANTHER" id="PTHR12835">
    <property type="entry name" value="BIOTIN PROTEIN LIGASE"/>
    <property type="match status" value="1"/>
</dbReference>
<dbReference type="SUPFAM" id="SSF50037">
    <property type="entry name" value="C-terminal domain of transcriptional repressors"/>
    <property type="match status" value="1"/>
</dbReference>
<dbReference type="Pfam" id="PF02237">
    <property type="entry name" value="BPL_C"/>
    <property type="match status" value="1"/>
</dbReference>
<feature type="binding site" evidence="6">
    <location>
        <position position="188"/>
    </location>
    <ligand>
        <name>biotin</name>
        <dbReference type="ChEBI" id="CHEBI:57586"/>
    </ligand>
</feature>
<keyword evidence="6" id="KW-0678">Repressor</keyword>
<dbReference type="Gene3D" id="1.10.10.10">
    <property type="entry name" value="Winged helix-like DNA-binding domain superfamily/Winged helix DNA-binding domain"/>
    <property type="match status" value="1"/>
</dbReference>
<dbReference type="InterPro" id="IPR030855">
    <property type="entry name" value="Bifunct_BirA"/>
</dbReference>
<dbReference type="InterPro" id="IPR008988">
    <property type="entry name" value="Transcriptional_repressor_C"/>
</dbReference>
<proteinExistence type="inferred from homology"/>
<dbReference type="EC" id="6.3.4.15" evidence="6"/>
<dbReference type="SUPFAM" id="SSF46785">
    <property type="entry name" value="Winged helix' DNA-binding domain"/>
    <property type="match status" value="1"/>
</dbReference>
<dbReference type="Proteomes" id="UP000770889">
    <property type="component" value="Unassembled WGS sequence"/>
</dbReference>
<comment type="similarity">
    <text evidence="6">Belongs to the biotin--protein ligase family.</text>
</comment>
<reference evidence="8 9" key="1">
    <citation type="submission" date="2021-05" db="EMBL/GenBank/DDBJ databases">
        <title>Genetic and Functional Diversity in Clade A Lucinid endosymbionts from the Bahamas.</title>
        <authorList>
            <person name="Giani N.M."/>
            <person name="Engel A.S."/>
            <person name="Campbell B.J."/>
        </authorList>
    </citation>
    <scope>NUCLEOTIDE SEQUENCE [LARGE SCALE GENOMIC DNA]</scope>
    <source>
        <strain evidence="8">LUC16012Gg_MoonRockCtena</strain>
    </source>
</reference>
<dbReference type="InterPro" id="IPR013196">
    <property type="entry name" value="HTH_11"/>
</dbReference>
<feature type="binding site" evidence="6">
    <location>
        <position position="117"/>
    </location>
    <ligand>
        <name>biotin</name>
        <dbReference type="ChEBI" id="CHEBI:57586"/>
    </ligand>
</feature>
<evidence type="ECO:0000313" key="8">
    <source>
        <dbReference type="EMBL" id="MBT2989145.1"/>
    </source>
</evidence>
<evidence type="ECO:0000256" key="1">
    <source>
        <dbReference type="ARBA" id="ARBA00022598"/>
    </source>
</evidence>
<dbReference type="Pfam" id="PF03099">
    <property type="entry name" value="BPL_LplA_LipB"/>
    <property type="match status" value="1"/>
</dbReference>
<comment type="caution">
    <text evidence="8">The sequence shown here is derived from an EMBL/GenBank/DDBJ whole genome shotgun (WGS) entry which is preliminary data.</text>
</comment>
<dbReference type="InterPro" id="IPR036390">
    <property type="entry name" value="WH_DNA-bd_sf"/>
</dbReference>
<keyword evidence="1 6" id="KW-0436">Ligase</keyword>
<feature type="binding site" evidence="6">
    <location>
        <begin position="93"/>
        <end position="95"/>
    </location>
    <ligand>
        <name>biotin</name>
        <dbReference type="ChEBI" id="CHEBI:57586"/>
    </ligand>
</feature>
<dbReference type="Pfam" id="PF08279">
    <property type="entry name" value="HTH_11"/>
    <property type="match status" value="1"/>
</dbReference>
<dbReference type="NCBIfam" id="TIGR00121">
    <property type="entry name" value="birA_ligase"/>
    <property type="match status" value="1"/>
</dbReference>
<accession>A0A944MDR7</accession>
<keyword evidence="4 6" id="KW-0092">Biotin</keyword>
<dbReference type="PANTHER" id="PTHR12835:SF5">
    <property type="entry name" value="BIOTIN--PROTEIN LIGASE"/>
    <property type="match status" value="1"/>
</dbReference>
<keyword evidence="6" id="KW-0238">DNA-binding</keyword>
<keyword evidence="3 6" id="KW-0067">ATP-binding</keyword>
<dbReference type="GO" id="GO:0006355">
    <property type="term" value="P:regulation of DNA-templated transcription"/>
    <property type="evidence" value="ECO:0007669"/>
    <property type="project" value="UniProtKB-UniRule"/>
</dbReference>
<name>A0A944MDR7_9GAMM</name>
<dbReference type="NCBIfam" id="NF008847">
    <property type="entry name" value="PRK11886.1-2"/>
    <property type="match status" value="1"/>
</dbReference>
<dbReference type="InterPro" id="IPR004408">
    <property type="entry name" value="Biotin_CoA_COase_ligase"/>
</dbReference>
<dbReference type="InterPro" id="IPR036388">
    <property type="entry name" value="WH-like_DNA-bd_sf"/>
</dbReference>
<keyword evidence="2 6" id="KW-0547">Nucleotide-binding</keyword>
<comment type="caution">
    <text evidence="6">Lacks conserved residue(s) required for the propagation of feature annotation.</text>
</comment>
<dbReference type="HAMAP" id="MF_00978">
    <property type="entry name" value="Bifunct_BirA"/>
    <property type="match status" value="1"/>
</dbReference>
<dbReference type="InterPro" id="IPR004143">
    <property type="entry name" value="BPL_LPL_catalytic"/>
</dbReference>
<feature type="DNA-binding region" description="H-T-H motif" evidence="6">
    <location>
        <begin position="19"/>
        <end position="38"/>
    </location>
</feature>
<comment type="catalytic activity">
    <reaction evidence="5 6">
        <text>biotin + L-lysyl-[protein] + ATP = N(6)-biotinyl-L-lysyl-[protein] + AMP + diphosphate + H(+)</text>
        <dbReference type="Rhea" id="RHEA:11756"/>
        <dbReference type="Rhea" id="RHEA-COMP:9752"/>
        <dbReference type="Rhea" id="RHEA-COMP:10505"/>
        <dbReference type="ChEBI" id="CHEBI:15378"/>
        <dbReference type="ChEBI" id="CHEBI:29969"/>
        <dbReference type="ChEBI" id="CHEBI:30616"/>
        <dbReference type="ChEBI" id="CHEBI:33019"/>
        <dbReference type="ChEBI" id="CHEBI:57586"/>
        <dbReference type="ChEBI" id="CHEBI:83144"/>
        <dbReference type="ChEBI" id="CHEBI:456215"/>
        <dbReference type="EC" id="6.3.4.15"/>
    </reaction>
</comment>
<keyword evidence="6" id="KW-0805">Transcription regulation</keyword>
<evidence type="ECO:0000313" key="9">
    <source>
        <dbReference type="Proteomes" id="UP000770889"/>
    </source>
</evidence>
<dbReference type="GO" id="GO:0004077">
    <property type="term" value="F:biotin--[biotin carboxyl-carrier protein] ligase activity"/>
    <property type="evidence" value="ECO:0007669"/>
    <property type="project" value="UniProtKB-UniRule"/>
</dbReference>
<dbReference type="Gene3D" id="2.30.30.100">
    <property type="match status" value="1"/>
</dbReference>
<dbReference type="AlphaFoldDB" id="A0A944MDR7"/>
<feature type="domain" description="BPL/LPL catalytic" evidence="7">
    <location>
        <begin position="68"/>
        <end position="260"/>
    </location>
</feature>
<gene>
    <name evidence="6 8" type="primary">birA</name>
    <name evidence="8" type="ORF">KME65_09290</name>
</gene>
<dbReference type="InterPro" id="IPR003142">
    <property type="entry name" value="BPL_C"/>
</dbReference>
<dbReference type="GO" id="GO:0005737">
    <property type="term" value="C:cytoplasm"/>
    <property type="evidence" value="ECO:0007669"/>
    <property type="project" value="TreeGrafter"/>
</dbReference>
<comment type="function">
    <text evidence="6">Acts both as a biotin--[acetyl-CoA-carboxylase] ligase and a biotin-operon repressor. In the presence of ATP, BirA activates biotin to form the BirA-biotinyl-5'-adenylate (BirA-bio-5'-AMP or holoBirA) complex. HoloBirA can either transfer the biotinyl moiety to the biotin carboxyl carrier protein (BCCP) subunit of acetyl-CoA carboxylase, or bind to the biotin operator site and inhibit transcription of the operon.</text>
</comment>
<organism evidence="8 9">
    <name type="scientific">Candidatus Thiodiazotropha taylori</name>
    <dbReference type="NCBI Taxonomy" id="2792791"/>
    <lineage>
        <taxon>Bacteria</taxon>
        <taxon>Pseudomonadati</taxon>
        <taxon>Pseudomonadota</taxon>
        <taxon>Gammaproteobacteria</taxon>
        <taxon>Chromatiales</taxon>
        <taxon>Sedimenticolaceae</taxon>
        <taxon>Candidatus Thiodiazotropha</taxon>
    </lineage>
</organism>
<dbReference type="InterPro" id="IPR045864">
    <property type="entry name" value="aa-tRNA-synth_II/BPL/LPL"/>
</dbReference>
<evidence type="ECO:0000256" key="3">
    <source>
        <dbReference type="ARBA" id="ARBA00022840"/>
    </source>
</evidence>
<evidence type="ECO:0000256" key="2">
    <source>
        <dbReference type="ARBA" id="ARBA00022741"/>
    </source>
</evidence>
<dbReference type="PROSITE" id="PS51733">
    <property type="entry name" value="BPL_LPL_CATALYTIC"/>
    <property type="match status" value="1"/>
</dbReference>
<evidence type="ECO:0000256" key="6">
    <source>
        <dbReference type="HAMAP-Rule" id="MF_00978"/>
    </source>
</evidence>
<dbReference type="GO" id="GO:0003677">
    <property type="term" value="F:DNA binding"/>
    <property type="evidence" value="ECO:0007669"/>
    <property type="project" value="UniProtKB-UniRule"/>
</dbReference>
<keyword evidence="6" id="KW-0804">Transcription</keyword>
<dbReference type="EMBL" id="JAHHGM010000007">
    <property type="protein sequence ID" value="MBT2989145.1"/>
    <property type="molecule type" value="Genomic_DNA"/>
</dbReference>
<evidence type="ECO:0000256" key="4">
    <source>
        <dbReference type="ARBA" id="ARBA00023267"/>
    </source>
</evidence>
<dbReference type="CDD" id="cd16442">
    <property type="entry name" value="BPL"/>
    <property type="match status" value="1"/>
</dbReference>
<dbReference type="Gene3D" id="3.30.930.10">
    <property type="entry name" value="Bira Bifunctional Protein, Domain 2"/>
    <property type="match status" value="1"/>
</dbReference>
<protein>
    <recommendedName>
        <fullName evidence="6">Bifunctional ligase/repressor BirA</fullName>
    </recommendedName>
    <alternativeName>
        <fullName evidence="6">Biotin operon repressor</fullName>
    </alternativeName>
    <alternativeName>
        <fullName evidence="6">Biotin--[acetyl-CoA-carboxylase] ligase</fullName>
        <ecNumber evidence="6">6.3.4.15</ecNumber>
    </alternativeName>
    <alternativeName>
        <fullName evidence="6">Biotin--protein ligase</fullName>
    </alternativeName>
    <alternativeName>
        <fullName evidence="6">Biotin-[acetyl-CoA carboxylase] synthetase</fullName>
    </alternativeName>
</protein>
<evidence type="ECO:0000259" key="7">
    <source>
        <dbReference type="PROSITE" id="PS51733"/>
    </source>
</evidence>
<dbReference type="GO" id="GO:0005524">
    <property type="term" value="F:ATP binding"/>
    <property type="evidence" value="ECO:0007669"/>
    <property type="project" value="UniProtKB-UniRule"/>
</dbReference>